<protein>
    <recommendedName>
        <fullName evidence="2">Phage protein</fullName>
    </recommendedName>
</protein>
<reference evidence="1" key="1">
    <citation type="submission" date="2024-07" db="EMBL/GenBank/DDBJ databases">
        <authorList>
            <person name="Biller S.J."/>
        </authorList>
    </citation>
    <scope>NUCLEOTIDE SEQUENCE</scope>
    <source>
        <strain evidence="1">WC2420</strain>
    </source>
</reference>
<sequence>MTIQTFKGVQNQELVLKSDYDAVAKIAGTAEILAELIKIMKADYDKLAAECAPYKKFFEHAWSFAIEACDFDGASIQDLSIELGLVKSEIYDSDKHSDLVNDASLFENGDDVYFPVKTPVTDSAIAELKAQQLSEFRIWAKNSGLGLAFAAIEQFSANRRAGVK</sequence>
<dbReference type="AlphaFoldDB" id="A0AB39VKI1"/>
<name>A0AB39VKI1_9GAMM</name>
<dbReference type="EMBL" id="CP165628">
    <property type="protein sequence ID" value="XDU70920.1"/>
    <property type="molecule type" value="Genomic_DNA"/>
</dbReference>
<organism evidence="1">
    <name type="scientific">Rouxiella sp. WC2420</name>
    <dbReference type="NCBI Taxonomy" id="3234145"/>
    <lineage>
        <taxon>Bacteria</taxon>
        <taxon>Pseudomonadati</taxon>
        <taxon>Pseudomonadota</taxon>
        <taxon>Gammaproteobacteria</taxon>
        <taxon>Enterobacterales</taxon>
        <taxon>Yersiniaceae</taxon>
        <taxon>Rouxiella</taxon>
    </lineage>
</organism>
<evidence type="ECO:0008006" key="2">
    <source>
        <dbReference type="Google" id="ProtNLM"/>
    </source>
</evidence>
<proteinExistence type="predicted"/>
<accession>A0AB39VKI1</accession>
<gene>
    <name evidence="1" type="ORF">AB3G37_15230</name>
</gene>
<evidence type="ECO:0000313" key="1">
    <source>
        <dbReference type="EMBL" id="XDU70920.1"/>
    </source>
</evidence>
<dbReference type="RefSeq" id="WP_369788362.1">
    <property type="nucleotide sequence ID" value="NZ_CP165628.1"/>
</dbReference>